<dbReference type="InterPro" id="IPR051159">
    <property type="entry name" value="Hexapeptide_acetyltransf"/>
</dbReference>
<accession>A0A9C7G602</accession>
<dbReference type="Gene3D" id="2.160.10.10">
    <property type="entry name" value="Hexapeptide repeat proteins"/>
    <property type="match status" value="1"/>
</dbReference>
<evidence type="ECO:0000256" key="2">
    <source>
        <dbReference type="ARBA" id="ARBA00022679"/>
    </source>
</evidence>
<evidence type="ECO:0000313" key="5">
    <source>
        <dbReference type="Proteomes" id="UP000789845"/>
    </source>
</evidence>
<comment type="caution">
    <text evidence="4">The sequence shown here is derived from an EMBL/GenBank/DDBJ whole genome shotgun (WGS) entry which is preliminary data.</text>
</comment>
<dbReference type="PANTHER" id="PTHR23416:SF23">
    <property type="entry name" value="ACETYLTRANSFERASE C18B11.09C-RELATED"/>
    <property type="match status" value="1"/>
</dbReference>
<dbReference type="Pfam" id="PF00132">
    <property type="entry name" value="Hexapep"/>
    <property type="match status" value="1"/>
</dbReference>
<keyword evidence="2 4" id="KW-0808">Transferase</keyword>
<dbReference type="SUPFAM" id="SSF51161">
    <property type="entry name" value="Trimeric LpxA-like enzymes"/>
    <property type="match status" value="1"/>
</dbReference>
<dbReference type="InterPro" id="IPR001451">
    <property type="entry name" value="Hexapep"/>
</dbReference>
<evidence type="ECO:0000256" key="1">
    <source>
        <dbReference type="ARBA" id="ARBA00007274"/>
    </source>
</evidence>
<dbReference type="InterPro" id="IPR011004">
    <property type="entry name" value="Trimer_LpxA-like_sf"/>
</dbReference>
<evidence type="ECO:0000256" key="3">
    <source>
        <dbReference type="ARBA" id="ARBA00022737"/>
    </source>
</evidence>
<keyword evidence="5" id="KW-1185">Reference proteome</keyword>
<keyword evidence="3" id="KW-0677">Repeat</keyword>
<dbReference type="EMBL" id="CAKJTG010000002">
    <property type="protein sequence ID" value="CAG9606591.1"/>
    <property type="molecule type" value="Genomic_DNA"/>
</dbReference>
<keyword evidence="4" id="KW-0012">Acyltransferase</keyword>
<reference evidence="4" key="1">
    <citation type="submission" date="2021-10" db="EMBL/GenBank/DDBJ databases">
        <authorList>
            <person name="Criscuolo A."/>
        </authorList>
    </citation>
    <scope>NUCLEOTIDE SEQUENCE</scope>
    <source>
        <strain evidence="4">CIP111885</strain>
    </source>
</reference>
<protein>
    <submittedName>
        <fullName evidence="4">Maltose O-acetyltransferase</fullName>
        <ecNumber evidence="4">2.3.1.79</ecNumber>
    </submittedName>
</protein>
<sequence length="173" mass="18630">MKKIKIIIGKLFYSLIAKRLPISYSRFSLGSKKVRGYCGKLILRECGENINIEKGAQFDSSIVLGNNSGIGINAVIGSEVKIGNNVMMGPECIIYTSNHRFDRTDIPMCEQGFQETKPVIIGNDVWIGGRVIILPGVSIGDGAIIAAGAVVSKDVPKYAIVGGVPAKIIDYRS</sequence>
<proteinExistence type="inferred from homology"/>
<dbReference type="GO" id="GO:0008925">
    <property type="term" value="F:maltose O-acetyltransferase activity"/>
    <property type="evidence" value="ECO:0007669"/>
    <property type="project" value="UniProtKB-EC"/>
</dbReference>
<name>A0A9C7G602_9BACI</name>
<dbReference type="PROSITE" id="PS00101">
    <property type="entry name" value="HEXAPEP_TRANSFERASES"/>
    <property type="match status" value="1"/>
</dbReference>
<dbReference type="AlphaFoldDB" id="A0A9C7G602"/>
<dbReference type="PANTHER" id="PTHR23416">
    <property type="entry name" value="SIALIC ACID SYNTHASE-RELATED"/>
    <property type="match status" value="1"/>
</dbReference>
<dbReference type="EC" id="2.3.1.79" evidence="4"/>
<organism evidence="4 5">
    <name type="scientific">Pseudoneobacillus rhizosphaerae</name>
    <dbReference type="NCBI Taxonomy" id="2880968"/>
    <lineage>
        <taxon>Bacteria</taxon>
        <taxon>Bacillati</taxon>
        <taxon>Bacillota</taxon>
        <taxon>Bacilli</taxon>
        <taxon>Bacillales</taxon>
        <taxon>Bacillaceae</taxon>
        <taxon>Pseudoneobacillus</taxon>
    </lineage>
</organism>
<evidence type="ECO:0000313" key="4">
    <source>
        <dbReference type="EMBL" id="CAG9606591.1"/>
    </source>
</evidence>
<dbReference type="InterPro" id="IPR018357">
    <property type="entry name" value="Hexapep_transf_CS"/>
</dbReference>
<comment type="similarity">
    <text evidence="1">Belongs to the transferase hexapeptide repeat family.</text>
</comment>
<dbReference type="Proteomes" id="UP000789845">
    <property type="component" value="Unassembled WGS sequence"/>
</dbReference>
<gene>
    <name evidence="4" type="primary">maa</name>
    <name evidence="4" type="ORF">NEOCIP111885_00279</name>
</gene>